<dbReference type="OrthoDB" id="9810080at2"/>
<reference evidence="3 4" key="1">
    <citation type="submission" date="2014-01" db="EMBL/GenBank/DDBJ databases">
        <title>Sulfitobacter sp. H3 (MCCC 1A00686) Genome Sequencing.</title>
        <authorList>
            <person name="Lai Q."/>
            <person name="Hong Z."/>
        </authorList>
    </citation>
    <scope>NUCLEOTIDE SEQUENCE [LARGE SCALE GENOMIC DNA]</scope>
    <source>
        <strain evidence="3 4">H3</strain>
    </source>
</reference>
<accession>A0A073JHU2</accession>
<dbReference type="InterPro" id="IPR040079">
    <property type="entry name" value="Glutathione_S-Trfase"/>
</dbReference>
<dbReference type="Gene3D" id="3.40.30.10">
    <property type="entry name" value="Glutaredoxin"/>
    <property type="match status" value="1"/>
</dbReference>
<gene>
    <name evidence="3" type="ORF">SUH3_10905</name>
</gene>
<keyword evidence="4" id="KW-1185">Reference proteome</keyword>
<dbReference type="InterPro" id="IPR010987">
    <property type="entry name" value="Glutathione-S-Trfase_C-like"/>
</dbReference>
<dbReference type="PROSITE" id="PS50405">
    <property type="entry name" value="GST_CTER"/>
    <property type="match status" value="1"/>
</dbReference>
<dbReference type="EMBL" id="JAMD01000002">
    <property type="protein sequence ID" value="KEJ97277.1"/>
    <property type="molecule type" value="Genomic_DNA"/>
</dbReference>
<dbReference type="Pfam" id="PF02798">
    <property type="entry name" value="GST_N"/>
    <property type="match status" value="1"/>
</dbReference>
<dbReference type="SFLD" id="SFLDS00019">
    <property type="entry name" value="Glutathione_Transferase_(cytos"/>
    <property type="match status" value="1"/>
</dbReference>
<feature type="domain" description="GST C-terminal" evidence="2">
    <location>
        <begin position="79"/>
        <end position="188"/>
    </location>
</feature>
<organism evidence="3 4">
    <name type="scientific">Pseudosulfitobacter pseudonitzschiae</name>
    <dbReference type="NCBI Taxonomy" id="1402135"/>
    <lineage>
        <taxon>Bacteria</taxon>
        <taxon>Pseudomonadati</taxon>
        <taxon>Pseudomonadota</taxon>
        <taxon>Alphaproteobacteria</taxon>
        <taxon>Rhodobacterales</taxon>
        <taxon>Roseobacteraceae</taxon>
        <taxon>Pseudosulfitobacter</taxon>
    </lineage>
</organism>
<protein>
    <submittedName>
        <fullName evidence="3">Glutathione S-transferase</fullName>
    </submittedName>
</protein>
<evidence type="ECO:0000259" key="1">
    <source>
        <dbReference type="PROSITE" id="PS50404"/>
    </source>
</evidence>
<name>A0A073JHU2_9RHOB</name>
<dbReference type="InterPro" id="IPR004045">
    <property type="entry name" value="Glutathione_S-Trfase_N"/>
</dbReference>
<sequence length="188" mass="21009">MYTVIGATRTRTLRVMWLLEELGETYDQDPAAPNSDTALKYNVLGKIPALVDDGHILTDSVAIMAYLADKHGRFTAPAGTPQRAQQDAMTLWLIDEVDATLWTNARHKDAVPGLEARMHDHYAESMQILSNRFQSEFLMGDEMTVPDILAAHCMGWGASAGFPPLDDKLQDYLKRMRARPAFHAALKH</sequence>
<dbReference type="GeneID" id="68871695"/>
<dbReference type="SUPFAM" id="SSF47616">
    <property type="entry name" value="GST C-terminal domain-like"/>
    <property type="match status" value="1"/>
</dbReference>
<dbReference type="GO" id="GO:0016740">
    <property type="term" value="F:transferase activity"/>
    <property type="evidence" value="ECO:0007669"/>
    <property type="project" value="UniProtKB-KW"/>
</dbReference>
<dbReference type="RefSeq" id="WP_037923122.1">
    <property type="nucleotide sequence ID" value="NZ_CP054599.1"/>
</dbReference>
<comment type="caution">
    <text evidence="3">The sequence shown here is derived from an EMBL/GenBank/DDBJ whole genome shotgun (WGS) entry which is preliminary data.</text>
</comment>
<evidence type="ECO:0000313" key="3">
    <source>
        <dbReference type="EMBL" id="KEJ97277.1"/>
    </source>
</evidence>
<dbReference type="InterPro" id="IPR036282">
    <property type="entry name" value="Glutathione-S-Trfase_C_sf"/>
</dbReference>
<keyword evidence="3" id="KW-0808">Transferase</keyword>
<dbReference type="SUPFAM" id="SSF52833">
    <property type="entry name" value="Thioredoxin-like"/>
    <property type="match status" value="1"/>
</dbReference>
<evidence type="ECO:0000313" key="4">
    <source>
        <dbReference type="Proteomes" id="UP000027746"/>
    </source>
</evidence>
<dbReference type="PROSITE" id="PS50404">
    <property type="entry name" value="GST_NTER"/>
    <property type="match status" value="1"/>
</dbReference>
<evidence type="ECO:0000259" key="2">
    <source>
        <dbReference type="PROSITE" id="PS50405"/>
    </source>
</evidence>
<dbReference type="CDD" id="cd03046">
    <property type="entry name" value="GST_N_GTT1_like"/>
    <property type="match status" value="1"/>
</dbReference>
<dbReference type="AlphaFoldDB" id="A0A073JHU2"/>
<proteinExistence type="predicted"/>
<dbReference type="PANTHER" id="PTHR44051">
    <property type="entry name" value="GLUTATHIONE S-TRANSFERASE-RELATED"/>
    <property type="match status" value="1"/>
</dbReference>
<dbReference type="PANTHER" id="PTHR44051:SF8">
    <property type="entry name" value="GLUTATHIONE S-TRANSFERASE GSTA"/>
    <property type="match status" value="1"/>
</dbReference>
<dbReference type="Proteomes" id="UP000027746">
    <property type="component" value="Unassembled WGS sequence"/>
</dbReference>
<dbReference type="Gene3D" id="1.20.1050.10">
    <property type="match status" value="1"/>
</dbReference>
<feature type="domain" description="GST N-terminal" evidence="1">
    <location>
        <begin position="1"/>
        <end position="75"/>
    </location>
</feature>
<dbReference type="InterPro" id="IPR036249">
    <property type="entry name" value="Thioredoxin-like_sf"/>
</dbReference>